<keyword evidence="4" id="KW-0274">FAD</keyword>
<dbReference type="SUPFAM" id="SSF51905">
    <property type="entry name" value="FAD/NAD(P)-binding domain"/>
    <property type="match status" value="1"/>
</dbReference>
<dbReference type="EMBL" id="JAYMFF010000024">
    <property type="protein sequence ID" value="MEC4176887.1"/>
    <property type="molecule type" value="Genomic_DNA"/>
</dbReference>
<feature type="domain" description="FixC-like C-terminal" evidence="7">
    <location>
        <begin position="370"/>
        <end position="432"/>
    </location>
</feature>
<dbReference type="PANTHER" id="PTHR43624">
    <property type="entry name" value="ELECTRON TRANSFER FLAVOPROTEIN-QUINONE OXIDOREDUCTASE YDIS-RELATED"/>
    <property type="match status" value="1"/>
</dbReference>
<dbReference type="Pfam" id="PF01266">
    <property type="entry name" value="DAO"/>
    <property type="match status" value="2"/>
</dbReference>
<evidence type="ECO:0000313" key="9">
    <source>
        <dbReference type="Proteomes" id="UP001349994"/>
    </source>
</evidence>
<keyword evidence="5" id="KW-0560">Oxidoreductase</keyword>
<dbReference type="PANTHER" id="PTHR43624:SF2">
    <property type="entry name" value="ELECTRON TRANSFER FLAVOPROTEIN-QUINONE OXIDOREDUCTASE YDIS-RELATED"/>
    <property type="match status" value="1"/>
</dbReference>
<keyword evidence="9" id="KW-1185">Reference proteome</keyword>
<evidence type="ECO:0000256" key="1">
    <source>
        <dbReference type="ARBA" id="ARBA00001974"/>
    </source>
</evidence>
<protein>
    <submittedName>
        <fullName evidence="8">FAD-dependent oxidoreductase</fullName>
    </submittedName>
</protein>
<evidence type="ECO:0000256" key="3">
    <source>
        <dbReference type="ARBA" id="ARBA00022630"/>
    </source>
</evidence>
<dbReference type="SUPFAM" id="SSF54373">
    <property type="entry name" value="FAD-linked reductases, C-terminal domain"/>
    <property type="match status" value="1"/>
</dbReference>
<accession>A0ABU6IKE8</accession>
<reference evidence="8 9" key="1">
    <citation type="submission" date="2024-01" db="EMBL/GenBank/DDBJ databases">
        <title>novel species in genus Adlercreutzia.</title>
        <authorList>
            <person name="Liu X."/>
        </authorList>
    </citation>
    <scope>NUCLEOTIDE SEQUENCE [LARGE SCALE GENOMIC DNA]</scope>
    <source>
        <strain evidence="8 9">R7</strain>
    </source>
</reference>
<dbReference type="PRINTS" id="PR00411">
    <property type="entry name" value="PNDRDTASEI"/>
</dbReference>
<comment type="caution">
    <text evidence="8">The sequence shown here is derived from an EMBL/GenBank/DDBJ whole genome shotgun (WGS) entry which is preliminary data.</text>
</comment>
<feature type="domain" description="FAD dependent oxidoreductase" evidence="6">
    <location>
        <begin position="7"/>
        <end position="56"/>
    </location>
</feature>
<evidence type="ECO:0000256" key="2">
    <source>
        <dbReference type="ARBA" id="ARBA00006796"/>
    </source>
</evidence>
<dbReference type="Pfam" id="PF26311">
    <property type="entry name" value="ETF-QO_FixC_C"/>
    <property type="match status" value="1"/>
</dbReference>
<evidence type="ECO:0000259" key="6">
    <source>
        <dbReference type="Pfam" id="PF01266"/>
    </source>
</evidence>
<name>A0ABU6IKE8_9ACTN</name>
<evidence type="ECO:0000313" key="8">
    <source>
        <dbReference type="EMBL" id="MEC4176887.1"/>
    </source>
</evidence>
<sequence>MSDSDFDIIVVGSGCAGAVAAYVAASAGKSVLVVERGVYAGAKNMTGGRIYSHSLKEVFPDFEQEAPLERKITHERIAMTDPESAMTIDFTSPELAREGQDSYSVLRGPFDQWLAAKAEEAGAEYICGIAVEELMRDETSKVVGVRAGGDEITAEVVIVAEGVNSLLCERSLGNPRPKPSQMAVGIKEVFELPAQVIEDRFLLPEGEGAAMLFVGDATHGKVGGGFLYTNKDSISLGLVATISTAGDGDNPTPVYQMLADFKEHPAVAPIIKGAKLVEHSGHMVPEGGYVMIPQYVFDGALVAGEAAGLCMNMGYQVRGMDFAVASGRMAAEAACEAIDAGDVSAAGLAGYKQRMEDSFVIKDLATFQKWPHVMEEWDAMFNDYPVMVREIFNAMFCVDGQPQQPLRRRIMPIVKKRGLIKTAREVRKAVSAL</sequence>
<comment type="similarity">
    <text evidence="2">Belongs to the ETF-QO/FixC family.</text>
</comment>
<dbReference type="Gene3D" id="3.50.50.60">
    <property type="entry name" value="FAD/NAD(P)-binding domain"/>
    <property type="match status" value="1"/>
</dbReference>
<dbReference type="Proteomes" id="UP001349994">
    <property type="component" value="Unassembled WGS sequence"/>
</dbReference>
<gene>
    <name evidence="8" type="ORF">VIN30_10555</name>
</gene>
<dbReference type="InterPro" id="IPR006076">
    <property type="entry name" value="FAD-dep_OxRdtase"/>
</dbReference>
<evidence type="ECO:0000259" key="7">
    <source>
        <dbReference type="Pfam" id="PF26311"/>
    </source>
</evidence>
<comment type="cofactor">
    <cofactor evidence="1">
        <name>FAD</name>
        <dbReference type="ChEBI" id="CHEBI:57692"/>
    </cofactor>
</comment>
<dbReference type="InterPro" id="IPR036188">
    <property type="entry name" value="FAD/NAD-bd_sf"/>
</dbReference>
<keyword evidence="3" id="KW-0285">Flavoprotein</keyword>
<organism evidence="8 9">
    <name type="scientific">Adlercreutzia wanghongyangiae</name>
    <dbReference type="NCBI Taxonomy" id="3111451"/>
    <lineage>
        <taxon>Bacteria</taxon>
        <taxon>Bacillati</taxon>
        <taxon>Actinomycetota</taxon>
        <taxon>Coriobacteriia</taxon>
        <taxon>Eggerthellales</taxon>
        <taxon>Eggerthellaceae</taxon>
        <taxon>Adlercreutzia</taxon>
    </lineage>
</organism>
<dbReference type="NCBIfam" id="NF007450">
    <property type="entry name" value="PRK10015.1"/>
    <property type="match status" value="1"/>
</dbReference>
<dbReference type="InterPro" id="IPR039651">
    <property type="entry name" value="FixC-like"/>
</dbReference>
<dbReference type="InterPro" id="IPR059103">
    <property type="entry name" value="FixC-like_C"/>
</dbReference>
<proteinExistence type="inferred from homology"/>
<feature type="domain" description="FAD dependent oxidoreductase" evidence="6">
    <location>
        <begin position="112"/>
        <end position="332"/>
    </location>
</feature>
<evidence type="ECO:0000256" key="4">
    <source>
        <dbReference type="ARBA" id="ARBA00022827"/>
    </source>
</evidence>
<dbReference type="RefSeq" id="WP_338211453.1">
    <property type="nucleotide sequence ID" value="NZ_JAYMFF010000024.1"/>
</dbReference>
<evidence type="ECO:0000256" key="5">
    <source>
        <dbReference type="ARBA" id="ARBA00023002"/>
    </source>
</evidence>